<protein>
    <recommendedName>
        <fullName evidence="4">Methyltransferase</fullName>
    </recommendedName>
</protein>
<evidence type="ECO:0000313" key="2">
    <source>
        <dbReference type="EMBL" id="KAK3345810.1"/>
    </source>
</evidence>
<dbReference type="NCBIfam" id="NF041278">
    <property type="entry name" value="CmcJ_NvfI_EfuI"/>
    <property type="match status" value="1"/>
</dbReference>
<dbReference type="GO" id="GO:0016491">
    <property type="term" value="F:oxidoreductase activity"/>
    <property type="evidence" value="ECO:0007669"/>
    <property type="project" value="InterPro"/>
</dbReference>
<reference evidence="2" key="2">
    <citation type="submission" date="2023-06" db="EMBL/GenBank/DDBJ databases">
        <authorList>
            <consortium name="Lawrence Berkeley National Laboratory"/>
            <person name="Haridas S."/>
            <person name="Hensen N."/>
            <person name="Bonometti L."/>
            <person name="Westerberg I."/>
            <person name="Brannstrom I.O."/>
            <person name="Guillou S."/>
            <person name="Cros-Aarteil S."/>
            <person name="Calhoun S."/>
            <person name="Kuo A."/>
            <person name="Mondo S."/>
            <person name="Pangilinan J."/>
            <person name="Riley R."/>
            <person name="Labutti K."/>
            <person name="Andreopoulos B."/>
            <person name="Lipzen A."/>
            <person name="Chen C."/>
            <person name="Yanf M."/>
            <person name="Daum C."/>
            <person name="Ng V."/>
            <person name="Clum A."/>
            <person name="Steindorff A."/>
            <person name="Ohm R."/>
            <person name="Martin F."/>
            <person name="Silar P."/>
            <person name="Natvig D."/>
            <person name="Lalanne C."/>
            <person name="Gautier V."/>
            <person name="Ament-Velasquez S.L."/>
            <person name="Kruys A."/>
            <person name="Hutchinson M.I."/>
            <person name="Powell A.J."/>
            <person name="Barry K."/>
            <person name="Miller A.N."/>
            <person name="Grigoriev I.V."/>
            <person name="Debuchy R."/>
            <person name="Gladieux P."/>
            <person name="Thoren M.H."/>
            <person name="Johannesson H."/>
        </authorList>
    </citation>
    <scope>NUCLEOTIDE SEQUENCE</scope>
    <source>
        <strain evidence="2">CBS 955.72</strain>
    </source>
</reference>
<reference evidence="2" key="1">
    <citation type="journal article" date="2023" name="Mol. Phylogenet. Evol.">
        <title>Genome-scale phylogeny and comparative genomics of the fungal order Sordariales.</title>
        <authorList>
            <person name="Hensen N."/>
            <person name="Bonometti L."/>
            <person name="Westerberg I."/>
            <person name="Brannstrom I.O."/>
            <person name="Guillou S."/>
            <person name="Cros-Aarteil S."/>
            <person name="Calhoun S."/>
            <person name="Haridas S."/>
            <person name="Kuo A."/>
            <person name="Mondo S."/>
            <person name="Pangilinan J."/>
            <person name="Riley R."/>
            <person name="LaButti K."/>
            <person name="Andreopoulos B."/>
            <person name="Lipzen A."/>
            <person name="Chen C."/>
            <person name="Yan M."/>
            <person name="Daum C."/>
            <person name="Ng V."/>
            <person name="Clum A."/>
            <person name="Steindorff A."/>
            <person name="Ohm R.A."/>
            <person name="Martin F."/>
            <person name="Silar P."/>
            <person name="Natvig D.O."/>
            <person name="Lalanne C."/>
            <person name="Gautier V."/>
            <person name="Ament-Velasquez S.L."/>
            <person name="Kruys A."/>
            <person name="Hutchinson M.I."/>
            <person name="Powell A.J."/>
            <person name="Barry K."/>
            <person name="Miller A.N."/>
            <person name="Grigoriev I.V."/>
            <person name="Debuchy R."/>
            <person name="Gladieux P."/>
            <person name="Hiltunen Thoren M."/>
            <person name="Johannesson H."/>
        </authorList>
    </citation>
    <scope>NUCLEOTIDE SEQUENCE</scope>
    <source>
        <strain evidence="2">CBS 955.72</strain>
    </source>
</reference>
<name>A0AAJ0HAL6_9PEZI</name>
<dbReference type="InterPro" id="IPR044053">
    <property type="entry name" value="AsaB-like"/>
</dbReference>
<evidence type="ECO:0000256" key="1">
    <source>
        <dbReference type="ARBA" id="ARBA00023604"/>
    </source>
</evidence>
<dbReference type="PANTHER" id="PTHR34598:SF3">
    <property type="entry name" value="OXIDOREDUCTASE AN1597"/>
    <property type="match status" value="1"/>
</dbReference>
<gene>
    <name evidence="2" type="ORF">B0T25DRAFT_611693</name>
</gene>
<dbReference type="AlphaFoldDB" id="A0AAJ0HAL6"/>
<dbReference type="PANTHER" id="PTHR34598">
    <property type="entry name" value="BLL6449 PROTEIN"/>
    <property type="match status" value="1"/>
</dbReference>
<organism evidence="2 3">
    <name type="scientific">Lasiosphaeria hispida</name>
    <dbReference type="NCBI Taxonomy" id="260671"/>
    <lineage>
        <taxon>Eukaryota</taxon>
        <taxon>Fungi</taxon>
        <taxon>Dikarya</taxon>
        <taxon>Ascomycota</taxon>
        <taxon>Pezizomycotina</taxon>
        <taxon>Sordariomycetes</taxon>
        <taxon>Sordariomycetidae</taxon>
        <taxon>Sordariales</taxon>
        <taxon>Lasiosphaeriaceae</taxon>
        <taxon>Lasiosphaeria</taxon>
    </lineage>
</organism>
<evidence type="ECO:0008006" key="4">
    <source>
        <dbReference type="Google" id="ProtNLM"/>
    </source>
</evidence>
<dbReference type="Proteomes" id="UP001275084">
    <property type="component" value="Unassembled WGS sequence"/>
</dbReference>
<comment type="similarity">
    <text evidence="1">Belongs to the asaB hydroxylase/desaturase family.</text>
</comment>
<comment type="caution">
    <text evidence="2">The sequence shown here is derived from an EMBL/GenBank/DDBJ whole genome shotgun (WGS) entry which is preliminary data.</text>
</comment>
<sequence>MNPIETTLEYIIDDHRFRTERPFAVHLGLGEKYAPDDPKLNTIQWKEEPTTVYDLRTLEDVTIEKYGFQTLSHKFTPSSTDEATYDTVERYQVETEEFLTGALGAEKVICYDHRLILQLRRNGPRHHPGSMVDVNDPLLIDLPPRGAHNITFDSGPAIIKKVLQETNQLGYLNKKYRFRIVNTWRPLIGKLDDRPLAVCDYRSLKVNDLIQADRVYVNLRSQLYYLKYDPAQRWYWFSHQSPEEVMLMLMYDTKPRPGNANFCPHVSFHNPKADKNAPPRESVETRNVVITLE</sequence>
<keyword evidence="3" id="KW-1185">Reference proteome</keyword>
<proteinExistence type="inferred from homology"/>
<evidence type="ECO:0000313" key="3">
    <source>
        <dbReference type="Proteomes" id="UP001275084"/>
    </source>
</evidence>
<accession>A0AAJ0HAL6</accession>
<dbReference type="EMBL" id="JAUIQD010000006">
    <property type="protein sequence ID" value="KAK3345810.1"/>
    <property type="molecule type" value="Genomic_DNA"/>
</dbReference>